<evidence type="ECO:0000256" key="3">
    <source>
        <dbReference type="ARBA" id="ARBA00022989"/>
    </source>
</evidence>
<dbReference type="GO" id="GO:0016020">
    <property type="term" value="C:membrane"/>
    <property type="evidence" value="ECO:0007669"/>
    <property type="project" value="UniProtKB-SubCell"/>
</dbReference>
<keyword evidence="2 6" id="KW-0812">Transmembrane</keyword>
<accession>A0AAV2HXE5</accession>
<feature type="region of interest" description="Disordered" evidence="5">
    <location>
        <begin position="388"/>
        <end position="435"/>
    </location>
</feature>
<dbReference type="InterPro" id="IPR051694">
    <property type="entry name" value="Immunoregulatory_rcpt-like"/>
</dbReference>
<evidence type="ECO:0000313" key="8">
    <source>
        <dbReference type="Proteomes" id="UP001497497"/>
    </source>
</evidence>
<keyword evidence="3 6" id="KW-1133">Transmembrane helix</keyword>
<gene>
    <name evidence="7" type="ORF">GSLYS_00012277001</name>
</gene>
<protein>
    <submittedName>
        <fullName evidence="7">Uncharacterized protein</fullName>
    </submittedName>
</protein>
<dbReference type="EMBL" id="CAXITT010000299">
    <property type="protein sequence ID" value="CAL1538456.1"/>
    <property type="molecule type" value="Genomic_DNA"/>
</dbReference>
<proteinExistence type="predicted"/>
<evidence type="ECO:0000256" key="5">
    <source>
        <dbReference type="SAM" id="MobiDB-lite"/>
    </source>
</evidence>
<dbReference type="PANTHER" id="PTHR15549:SF33">
    <property type="entry name" value="MEMBRANE PROTEIN WSC4, PUTATIVE (AFU_ORTHOLOGUE AFUA_5G09020)-RELATED"/>
    <property type="match status" value="1"/>
</dbReference>
<comment type="subcellular location">
    <subcellularLocation>
        <location evidence="1">Membrane</location>
        <topology evidence="1">Single-pass membrane protein</topology>
    </subcellularLocation>
</comment>
<evidence type="ECO:0000256" key="4">
    <source>
        <dbReference type="ARBA" id="ARBA00023136"/>
    </source>
</evidence>
<dbReference type="PANTHER" id="PTHR15549">
    <property type="entry name" value="PAIRED IMMUNOGLOBULIN-LIKE TYPE 2 RECEPTOR"/>
    <property type="match status" value="1"/>
</dbReference>
<name>A0AAV2HXE5_LYMST</name>
<dbReference type="Proteomes" id="UP001497497">
    <property type="component" value="Unassembled WGS sequence"/>
</dbReference>
<feature type="transmembrane region" description="Helical" evidence="6">
    <location>
        <begin position="341"/>
        <end position="367"/>
    </location>
</feature>
<reference evidence="7 8" key="1">
    <citation type="submission" date="2024-04" db="EMBL/GenBank/DDBJ databases">
        <authorList>
            <consortium name="Genoscope - CEA"/>
            <person name="William W."/>
        </authorList>
    </citation>
    <scope>NUCLEOTIDE SEQUENCE [LARGE SCALE GENOMIC DNA]</scope>
</reference>
<sequence length="435" mass="46384">MLDNRQDGITTGNQGIMSHTSPCRCMLVVIVIVCVQWRIVRGGCTFPSDIRDKWTRSRDSRNLTFTNTQVSGMSVKWNTQTMDPFLCHSTSGNKYVIYANYTGLLGTDSYYVCWELVRVTANAYIIYDLSGIVNGTGFESGRNGYVLPGDNPLDITKACSKSVTTEFFSTLIKSGSTSNDVAVACPSVLNATFSYGTCPTTALDFCPNGKTGVMDYTACTTLVFRSVSGQVTCMGQVARGTDIYLNLFEPGSVICWRVPDKGSNSISVEYFTGDCTTVNNGGSDTITLTQTKNCDLTTTTASTTTTTPSTVTTKSTTSLSSTDPSATTAGTKSPSSSSDSAAVGVGVGVSFGVIALIALCVLAVILIRKNNLMVKVADLRSKQKASAEKKKAKIAKNENPENSDVNPIINGRETITRPNTRLPPITNGKAPPPNG</sequence>
<evidence type="ECO:0000256" key="1">
    <source>
        <dbReference type="ARBA" id="ARBA00004167"/>
    </source>
</evidence>
<evidence type="ECO:0000313" key="7">
    <source>
        <dbReference type="EMBL" id="CAL1538456.1"/>
    </source>
</evidence>
<feature type="compositionally biased region" description="Basic and acidic residues" evidence="5">
    <location>
        <begin position="388"/>
        <end position="399"/>
    </location>
</feature>
<keyword evidence="4 6" id="KW-0472">Membrane</keyword>
<keyword evidence="8" id="KW-1185">Reference proteome</keyword>
<comment type="caution">
    <text evidence="7">The sequence shown here is derived from an EMBL/GenBank/DDBJ whole genome shotgun (WGS) entry which is preliminary data.</text>
</comment>
<feature type="region of interest" description="Disordered" evidence="5">
    <location>
        <begin position="299"/>
        <end position="339"/>
    </location>
</feature>
<evidence type="ECO:0000256" key="2">
    <source>
        <dbReference type="ARBA" id="ARBA00022692"/>
    </source>
</evidence>
<dbReference type="AlphaFoldDB" id="A0AAV2HXE5"/>
<dbReference type="GO" id="GO:0071944">
    <property type="term" value="C:cell periphery"/>
    <property type="evidence" value="ECO:0007669"/>
    <property type="project" value="UniProtKB-ARBA"/>
</dbReference>
<evidence type="ECO:0000256" key="6">
    <source>
        <dbReference type="SAM" id="Phobius"/>
    </source>
</evidence>
<organism evidence="7 8">
    <name type="scientific">Lymnaea stagnalis</name>
    <name type="common">Great pond snail</name>
    <name type="synonym">Helix stagnalis</name>
    <dbReference type="NCBI Taxonomy" id="6523"/>
    <lineage>
        <taxon>Eukaryota</taxon>
        <taxon>Metazoa</taxon>
        <taxon>Spiralia</taxon>
        <taxon>Lophotrochozoa</taxon>
        <taxon>Mollusca</taxon>
        <taxon>Gastropoda</taxon>
        <taxon>Heterobranchia</taxon>
        <taxon>Euthyneura</taxon>
        <taxon>Panpulmonata</taxon>
        <taxon>Hygrophila</taxon>
        <taxon>Lymnaeoidea</taxon>
        <taxon>Lymnaeidae</taxon>
        <taxon>Lymnaea</taxon>
    </lineage>
</organism>